<dbReference type="SUPFAM" id="SSF55811">
    <property type="entry name" value="Nudix"/>
    <property type="match status" value="1"/>
</dbReference>
<dbReference type="InterPro" id="IPR036390">
    <property type="entry name" value="WH_DNA-bd_sf"/>
</dbReference>
<dbReference type="PANTHER" id="PTHR43736:SF4">
    <property type="entry name" value="SLR1690 PROTEIN"/>
    <property type="match status" value="1"/>
</dbReference>
<dbReference type="InterPro" id="IPR036388">
    <property type="entry name" value="WH-like_DNA-bd_sf"/>
</dbReference>
<dbReference type="PANTHER" id="PTHR43736">
    <property type="entry name" value="ADP-RIBOSE PYROPHOSPHATASE"/>
    <property type="match status" value="1"/>
</dbReference>
<dbReference type="Proteomes" id="UP001207582">
    <property type="component" value="Unassembled WGS sequence"/>
</dbReference>
<dbReference type="Gene3D" id="1.10.10.10">
    <property type="entry name" value="Winged helix-like DNA-binding domain superfamily/Winged helix DNA-binding domain"/>
    <property type="match status" value="1"/>
</dbReference>
<accession>A0ABT3J494</accession>
<dbReference type="InterPro" id="IPR000086">
    <property type="entry name" value="NUDIX_hydrolase_dom"/>
</dbReference>
<evidence type="ECO:0000313" key="2">
    <source>
        <dbReference type="EMBL" id="MCW3782483.1"/>
    </source>
</evidence>
<dbReference type="RefSeq" id="WP_264772216.1">
    <property type="nucleotide sequence ID" value="NZ_JAPDOG010000011.1"/>
</dbReference>
<dbReference type="InterPro" id="IPR054105">
    <property type="entry name" value="WHD_NrtR"/>
</dbReference>
<evidence type="ECO:0000313" key="3">
    <source>
        <dbReference type="Proteomes" id="UP001207582"/>
    </source>
</evidence>
<evidence type="ECO:0000259" key="1">
    <source>
        <dbReference type="PROSITE" id="PS51462"/>
    </source>
</evidence>
<dbReference type="Pfam" id="PF21906">
    <property type="entry name" value="WHD_NrtR"/>
    <property type="match status" value="1"/>
</dbReference>
<dbReference type="GO" id="GO:0016787">
    <property type="term" value="F:hydrolase activity"/>
    <property type="evidence" value="ECO:0007669"/>
    <property type="project" value="UniProtKB-KW"/>
</dbReference>
<dbReference type="Gene3D" id="3.90.79.10">
    <property type="entry name" value="Nucleoside Triphosphate Pyrophosphohydrolase"/>
    <property type="match status" value="1"/>
</dbReference>
<dbReference type="EMBL" id="JAPDOG010000011">
    <property type="protein sequence ID" value="MCW3782483.1"/>
    <property type="molecule type" value="Genomic_DNA"/>
</dbReference>
<sequence length="227" mass="24731">MPTSDADRRDWRPIATVDTVILTLDEGSLKVLVHRRQRAPFAGAWALPGGYIRPGEDDSAEEAALRVLRTKAGLPNFYIEQLATYSGPARDPRGWSISVAFLALVPRDLLPDLAEDVSLAAVDGLPDLAFDHGRIVRDAVARLRGKGAYSSLPAALLPESFTLPELQRAYEIVLGDHIDASSFRRKVLDLDMIEETGEAQAGVSKRPAKLYRLTGAARTFNRTLGAA</sequence>
<protein>
    <submittedName>
        <fullName evidence="2">NUDIX hydrolase</fullName>
    </submittedName>
</protein>
<gene>
    <name evidence="2" type="ORF">OM960_12900</name>
</gene>
<dbReference type="CDD" id="cd18873">
    <property type="entry name" value="NUDIX_NadM_like"/>
    <property type="match status" value="1"/>
</dbReference>
<dbReference type="InterPro" id="IPR015797">
    <property type="entry name" value="NUDIX_hydrolase-like_dom_sf"/>
</dbReference>
<dbReference type="Pfam" id="PF00293">
    <property type="entry name" value="NUDIX"/>
    <property type="match status" value="1"/>
</dbReference>
<feature type="domain" description="Nudix hydrolase" evidence="1">
    <location>
        <begin position="12"/>
        <end position="142"/>
    </location>
</feature>
<reference evidence="2 3" key="1">
    <citation type="submission" date="2022-10" db="EMBL/GenBank/DDBJ databases">
        <title>Defluviimonas sp. CAU 1641 isolated from mud.</title>
        <authorList>
            <person name="Kim W."/>
        </authorList>
    </citation>
    <scope>NUCLEOTIDE SEQUENCE [LARGE SCALE GENOMIC DNA]</scope>
    <source>
        <strain evidence="2 3">CAU 1641</strain>
    </source>
</reference>
<name>A0ABT3J494_9RHOB</name>
<dbReference type="SUPFAM" id="SSF46785">
    <property type="entry name" value="Winged helix' DNA-binding domain"/>
    <property type="match status" value="1"/>
</dbReference>
<dbReference type="PROSITE" id="PS51462">
    <property type="entry name" value="NUDIX"/>
    <property type="match status" value="1"/>
</dbReference>
<keyword evidence="3" id="KW-1185">Reference proteome</keyword>
<proteinExistence type="predicted"/>
<organism evidence="2 3">
    <name type="scientific">Defluviimonas salinarum</name>
    <dbReference type="NCBI Taxonomy" id="2992147"/>
    <lineage>
        <taxon>Bacteria</taxon>
        <taxon>Pseudomonadati</taxon>
        <taxon>Pseudomonadota</taxon>
        <taxon>Alphaproteobacteria</taxon>
        <taxon>Rhodobacterales</taxon>
        <taxon>Paracoccaceae</taxon>
        <taxon>Albidovulum</taxon>
    </lineage>
</organism>
<keyword evidence="2" id="KW-0378">Hydrolase</keyword>
<comment type="caution">
    <text evidence="2">The sequence shown here is derived from an EMBL/GenBank/DDBJ whole genome shotgun (WGS) entry which is preliminary data.</text>
</comment>